<organism evidence="2 3">
    <name type="scientific">Halohasta litorea</name>
    <dbReference type="NCBI Taxonomy" id="869891"/>
    <lineage>
        <taxon>Archaea</taxon>
        <taxon>Methanobacteriati</taxon>
        <taxon>Methanobacteriota</taxon>
        <taxon>Stenosarchaea group</taxon>
        <taxon>Halobacteria</taxon>
        <taxon>Halobacteriales</taxon>
        <taxon>Haloferacaceae</taxon>
        <taxon>Halohasta</taxon>
    </lineage>
</organism>
<feature type="region of interest" description="Disordered" evidence="1">
    <location>
        <begin position="311"/>
        <end position="341"/>
    </location>
</feature>
<dbReference type="Proteomes" id="UP001597052">
    <property type="component" value="Unassembled WGS sequence"/>
</dbReference>
<evidence type="ECO:0000313" key="2">
    <source>
        <dbReference type="EMBL" id="MFD1642807.1"/>
    </source>
</evidence>
<dbReference type="EMBL" id="JBHUDM010000003">
    <property type="protein sequence ID" value="MFD1642807.1"/>
    <property type="molecule type" value="Genomic_DNA"/>
</dbReference>
<proteinExistence type="predicted"/>
<feature type="region of interest" description="Disordered" evidence="1">
    <location>
        <begin position="373"/>
        <end position="398"/>
    </location>
</feature>
<feature type="compositionally biased region" description="Low complexity" evidence="1">
    <location>
        <begin position="373"/>
        <end position="384"/>
    </location>
</feature>
<name>A0ABD6DBT1_9EURY</name>
<accession>A0ABD6DBT1</accession>
<feature type="region of interest" description="Disordered" evidence="1">
    <location>
        <begin position="1012"/>
        <end position="1032"/>
    </location>
</feature>
<dbReference type="AlphaFoldDB" id="A0ABD6DBT1"/>
<gene>
    <name evidence="2" type="ORF">ACFSBW_13075</name>
</gene>
<evidence type="ECO:0000313" key="3">
    <source>
        <dbReference type="Proteomes" id="UP001597052"/>
    </source>
</evidence>
<comment type="caution">
    <text evidence="2">The sequence shown here is derived from an EMBL/GenBank/DDBJ whole genome shotgun (WGS) entry which is preliminary data.</text>
</comment>
<sequence length="1050" mass="112105">MTQPPTLDDRSQEELVGELTELADSYVDGWESSSTDVASLLLRIAAEFGGETIQQLNRLPEKHRAAFLDSLGFQRRPPQAARLPLSVDVSADLDRNVSVPSGTQAVAATADDETAVFEIPQEGSFEATPASPMAWYTVDPETDRLVSHEAAIDGDSQRLFAGPNHQHHALYFGDGSVLELDPGSIIEIELRGSVDPQVLEACLCWEYYGVDEDGGEGWHSLPTDTAATADRSAIADGDAGESLRHRLDRLSTRQQSTDEGYSVCLRLPNEFVSTTIDGIESRWIRCRVDTSSSAPFATQIESVRVLVGQSPERDRLTPDAGFTDDVPLSFGDDSDIRPLGRLPQPSSTFYLTASEPLSKPGALVTLSFESPVADSSTDSASAPSEPNGSVDGDSSGVDFGVLGGPPELSWEYWNGTSWTGLPVQSDDTDSLRAAGTLQFVVPDDIAPTAVSGHEARWIRGRLVSGSYGQPSVDVTDPDSGGFDPTDSPQYGGISLRYEHTDSSFAHVVTENNGVRESVPETADRFQPFDRLSEASQTIYLGFDGVLRDGPIPVFVPLADPGYPRGFDPGVQWEYCTDPETDSWSRLPVDDGTCGFTESGIVSLRFPEPTVEHERFGTRCHWVRAVVTEDRLVTERGESHQSAPTAGSRSPRADARPPVVGGLHPNTQWADNARTIEDETLGTSDGSADQQFDCAYGPLIDCEVWVDEADSLSAAERADLQETQPDRVAAITDDQGELTAFWVRWTPVDNFVGAGSDSRVYRPDRSAGRISFGDGDAGAIPPHGNAVRATYTTGGGPAGNVESGAVMDLKTPISLVESVDNPAPADGGIGVEPTEQVATRAAGELKTRGRAVTASDFEQIAATAVRKLATVECQPHLGPDGTRQPGWITLLIVPDSNDDRPMPSMALEQRVERAVSEAAPARITAGEGSGITVRGPNYAPVSVEATVQTTGDTSLSVLKSELESTLDCYLHPLDGDDGTGWAFGDLPTTASLQSHLSSVAGVEAVTELSATVQQSGNRHRLTEGSPTPELSLDGLVCSGEHTISVQLGGRQ</sequence>
<feature type="region of interest" description="Disordered" evidence="1">
    <location>
        <begin position="632"/>
        <end position="666"/>
    </location>
</feature>
<keyword evidence="3" id="KW-1185">Reference proteome</keyword>
<protein>
    <submittedName>
        <fullName evidence="2">Baseplate J/gp47 family protein</fullName>
    </submittedName>
</protein>
<dbReference type="RefSeq" id="WP_256396205.1">
    <property type="nucleotide sequence ID" value="NZ_JANHDJ010000003.1"/>
</dbReference>
<reference evidence="2 3" key="1">
    <citation type="journal article" date="2019" name="Int. J. Syst. Evol. Microbiol.">
        <title>The Global Catalogue of Microorganisms (GCM) 10K type strain sequencing project: providing services to taxonomists for standard genome sequencing and annotation.</title>
        <authorList>
            <consortium name="The Broad Institute Genomics Platform"/>
            <consortium name="The Broad Institute Genome Sequencing Center for Infectious Disease"/>
            <person name="Wu L."/>
            <person name="Ma J."/>
        </authorList>
    </citation>
    <scope>NUCLEOTIDE SEQUENCE [LARGE SCALE GENOMIC DNA]</scope>
    <source>
        <strain evidence="2 3">CGMCC 1.10593</strain>
    </source>
</reference>
<evidence type="ECO:0000256" key="1">
    <source>
        <dbReference type="SAM" id="MobiDB-lite"/>
    </source>
</evidence>